<name>A0ABN9RI88_9DINO</name>
<evidence type="ECO:0000313" key="2">
    <source>
        <dbReference type="EMBL" id="CAK0818776.1"/>
    </source>
</evidence>
<evidence type="ECO:0000256" key="1">
    <source>
        <dbReference type="SAM" id="MobiDB-lite"/>
    </source>
</evidence>
<feature type="compositionally biased region" description="Gly residues" evidence="1">
    <location>
        <begin position="1"/>
        <end position="26"/>
    </location>
</feature>
<feature type="region of interest" description="Disordered" evidence="1">
    <location>
        <begin position="1"/>
        <end position="55"/>
    </location>
</feature>
<feature type="non-terminal residue" evidence="2">
    <location>
        <position position="1"/>
    </location>
</feature>
<keyword evidence="3" id="KW-1185">Reference proteome</keyword>
<reference evidence="2" key="1">
    <citation type="submission" date="2023-10" db="EMBL/GenBank/DDBJ databases">
        <authorList>
            <person name="Chen Y."/>
            <person name="Shah S."/>
            <person name="Dougan E. K."/>
            <person name="Thang M."/>
            <person name="Chan C."/>
        </authorList>
    </citation>
    <scope>NUCLEOTIDE SEQUENCE [LARGE SCALE GENOMIC DNA]</scope>
</reference>
<accession>A0ABN9RI88</accession>
<gene>
    <name evidence="2" type="ORF">PCOR1329_LOCUS20931</name>
</gene>
<organism evidence="2 3">
    <name type="scientific">Prorocentrum cordatum</name>
    <dbReference type="NCBI Taxonomy" id="2364126"/>
    <lineage>
        <taxon>Eukaryota</taxon>
        <taxon>Sar</taxon>
        <taxon>Alveolata</taxon>
        <taxon>Dinophyceae</taxon>
        <taxon>Prorocentrales</taxon>
        <taxon>Prorocentraceae</taxon>
        <taxon>Prorocentrum</taxon>
    </lineage>
</organism>
<proteinExistence type="predicted"/>
<protein>
    <submittedName>
        <fullName evidence="2">Uncharacterized protein</fullName>
    </submittedName>
</protein>
<feature type="compositionally biased region" description="Basic and acidic residues" evidence="1">
    <location>
        <begin position="32"/>
        <end position="41"/>
    </location>
</feature>
<sequence>AGSGEEGAVEGAGGRAAGRGEGGEGGAAAPERPSEEERRQLEALAWRGPDPDARAREDEFDDYLADLFA</sequence>
<comment type="caution">
    <text evidence="2">The sequence shown here is derived from an EMBL/GenBank/DDBJ whole genome shotgun (WGS) entry which is preliminary data.</text>
</comment>
<evidence type="ECO:0000313" key="3">
    <source>
        <dbReference type="Proteomes" id="UP001189429"/>
    </source>
</evidence>
<dbReference type="Proteomes" id="UP001189429">
    <property type="component" value="Unassembled WGS sequence"/>
</dbReference>
<dbReference type="EMBL" id="CAUYUJ010006822">
    <property type="protein sequence ID" value="CAK0818776.1"/>
    <property type="molecule type" value="Genomic_DNA"/>
</dbReference>